<feature type="domain" description="DUF1835" evidence="1">
    <location>
        <begin position="18"/>
        <end position="110"/>
    </location>
</feature>
<dbReference type="Pfam" id="PF08874">
    <property type="entry name" value="DUF1835"/>
    <property type="match status" value="1"/>
</dbReference>
<evidence type="ECO:0000259" key="1">
    <source>
        <dbReference type="Pfam" id="PF08874"/>
    </source>
</evidence>
<dbReference type="InterPro" id="IPR035899">
    <property type="entry name" value="DBL_dom_sf"/>
</dbReference>
<protein>
    <recommendedName>
        <fullName evidence="1">DUF1835 domain-containing protein</fullName>
    </recommendedName>
</protein>
<gene>
    <name evidence="2" type="ORF">SAMN05421769_0964</name>
</gene>
<name>A0A1N6F3V7_9FLAO</name>
<accession>A0A1N6F3V7</accession>
<dbReference type="EMBL" id="FSRQ01000001">
    <property type="protein sequence ID" value="SIN89962.1"/>
    <property type="molecule type" value="Genomic_DNA"/>
</dbReference>
<evidence type="ECO:0000313" key="2">
    <source>
        <dbReference type="EMBL" id="SIN89962.1"/>
    </source>
</evidence>
<dbReference type="Proteomes" id="UP000184782">
    <property type="component" value="Unassembled WGS sequence"/>
</dbReference>
<sequence>MNTFHILNGDCLAEKFPKNLEGEIIIWREALIDGPVSDNNFFENRKKFITENYDSESDYDELVVKEFQKIQNIPEDSDVFFWFEDDLFCQVNFWFLISSLNLNKKKIFRVFPKNKEKGFAESDENDLLELFDSAKEINDTERKLISNLWADFQQNNLSKGSSSEIVRNLEELITANENRFNRTLENQIKDIQKNAETFEEVFKIFNQKYPIYGFGDLQLKRYIDQFLDYS</sequence>
<dbReference type="AlphaFoldDB" id="A0A1N6F3V7"/>
<proteinExistence type="predicted"/>
<reference evidence="3" key="1">
    <citation type="submission" date="2016-12" db="EMBL/GenBank/DDBJ databases">
        <authorList>
            <person name="Varghese N."/>
            <person name="Submissions S."/>
        </authorList>
    </citation>
    <scope>NUCLEOTIDE SEQUENCE [LARGE SCALE GENOMIC DNA]</scope>
    <source>
        <strain evidence="3">DSM 16779</strain>
    </source>
</reference>
<keyword evidence="3" id="KW-1185">Reference proteome</keyword>
<organism evidence="2 3">
    <name type="scientific">Chryseobacterium scophthalmum</name>
    <dbReference type="NCBI Taxonomy" id="59733"/>
    <lineage>
        <taxon>Bacteria</taxon>
        <taxon>Pseudomonadati</taxon>
        <taxon>Bacteroidota</taxon>
        <taxon>Flavobacteriia</taxon>
        <taxon>Flavobacteriales</taxon>
        <taxon>Weeksellaceae</taxon>
        <taxon>Chryseobacterium group</taxon>
        <taxon>Chryseobacterium</taxon>
    </lineage>
</organism>
<dbReference type="InterPro" id="IPR014973">
    <property type="entry name" value="DUF1835"/>
</dbReference>
<dbReference type="STRING" id="59733.SAMN05421769_0964"/>
<dbReference type="RefSeq" id="WP_074229180.1">
    <property type="nucleotide sequence ID" value="NZ_FSRQ01000001.1"/>
</dbReference>
<evidence type="ECO:0000313" key="3">
    <source>
        <dbReference type="Proteomes" id="UP000184782"/>
    </source>
</evidence>
<dbReference type="OrthoDB" id="127805at2"/>
<dbReference type="SUPFAM" id="SSF48065">
    <property type="entry name" value="DBL homology domain (DH-domain)"/>
    <property type="match status" value="1"/>
</dbReference>